<protein>
    <submittedName>
        <fullName evidence="2">Uncharacterized protein</fullName>
    </submittedName>
</protein>
<feature type="transmembrane region" description="Helical" evidence="1">
    <location>
        <begin position="163"/>
        <end position="183"/>
    </location>
</feature>
<evidence type="ECO:0000313" key="3">
    <source>
        <dbReference type="Proteomes" id="UP000377798"/>
    </source>
</evidence>
<dbReference type="EMBL" id="CAACYI010000001">
    <property type="protein sequence ID" value="VFB16677.1"/>
    <property type="molecule type" value="Genomic_DNA"/>
</dbReference>
<comment type="caution">
    <text evidence="2">The sequence shown here is derived from an EMBL/GenBank/DDBJ whole genome shotgun (WGS) entry which is preliminary data.</text>
</comment>
<sequence length="262" mass="30788">MKQMNFFEDRLEKILKNMNKQNEQKPSKEAIDSLVLKARELINSKDNESRIGFIEFIIIQVRIMKKEWWLAQAFLLFIAAKWLSISDGEAYVQRGLSIIASLFVILVIPELWRNIENKSIEIEETSIFNLQKIYAAKLIAFGFVDTTILTLFCIYAVQMQEILFADILKQFIFPIMIASMICMKAFSGRKYFNQLITMIICIAANMVWMMIVLNEYIYLKITPFVWVVMFSTSILLTIYYIKKALHNNIRHLEVKINEFGFE</sequence>
<dbReference type="RefSeq" id="WP_131749348.1">
    <property type="nucleotide sequence ID" value="NZ_CAACYI010000001.1"/>
</dbReference>
<keyword evidence="1" id="KW-0812">Transmembrane</keyword>
<dbReference type="AlphaFoldDB" id="A0A8H2QY88"/>
<feature type="transmembrane region" description="Helical" evidence="1">
    <location>
        <begin position="91"/>
        <end position="112"/>
    </location>
</feature>
<dbReference type="Proteomes" id="UP000377798">
    <property type="component" value="Unassembled WGS sequence"/>
</dbReference>
<reference evidence="2 3" key="1">
    <citation type="submission" date="2019-02" db="EMBL/GenBank/DDBJ databases">
        <authorList>
            <consortium name="Pathogen Informatics"/>
        </authorList>
    </citation>
    <scope>NUCLEOTIDE SEQUENCE [LARGE SCALE GENOMIC DNA]</scope>
    <source>
        <strain evidence="2 3">3012STDY7089603</strain>
    </source>
</reference>
<keyword evidence="1" id="KW-0472">Membrane</keyword>
<keyword evidence="1" id="KW-1133">Transmembrane helix</keyword>
<organism evidence="2 3">
    <name type="scientific">Urinicoccus massiliensis</name>
    <dbReference type="NCBI Taxonomy" id="1723382"/>
    <lineage>
        <taxon>Bacteria</taxon>
        <taxon>Bacillati</taxon>
        <taxon>Bacillota</taxon>
        <taxon>Tissierellia</taxon>
        <taxon>Tissierellales</taxon>
        <taxon>Peptoniphilaceae</taxon>
        <taxon>Urinicoccus</taxon>
    </lineage>
</organism>
<keyword evidence="3" id="KW-1185">Reference proteome</keyword>
<accession>A0A8H2QY88</accession>
<proteinExistence type="predicted"/>
<feature type="transmembrane region" description="Helical" evidence="1">
    <location>
        <begin position="195"/>
        <end position="218"/>
    </location>
</feature>
<evidence type="ECO:0000313" key="2">
    <source>
        <dbReference type="EMBL" id="VFB16677.1"/>
    </source>
</evidence>
<feature type="transmembrane region" description="Helical" evidence="1">
    <location>
        <begin position="133"/>
        <end position="157"/>
    </location>
</feature>
<evidence type="ECO:0000256" key="1">
    <source>
        <dbReference type="SAM" id="Phobius"/>
    </source>
</evidence>
<feature type="transmembrane region" description="Helical" evidence="1">
    <location>
        <begin position="224"/>
        <end position="241"/>
    </location>
</feature>
<feature type="transmembrane region" description="Helical" evidence="1">
    <location>
        <begin position="68"/>
        <end position="85"/>
    </location>
</feature>
<gene>
    <name evidence="2" type="ORF">NCTC13150_01227</name>
</gene>
<name>A0A8H2QY88_9FIRM</name>